<dbReference type="EMBL" id="MU128911">
    <property type="protein sequence ID" value="KAF9520501.1"/>
    <property type="molecule type" value="Genomic_DNA"/>
</dbReference>
<feature type="compositionally biased region" description="Polar residues" evidence="1">
    <location>
        <begin position="434"/>
        <end position="444"/>
    </location>
</feature>
<feature type="compositionally biased region" description="Basic and acidic residues" evidence="1">
    <location>
        <begin position="397"/>
        <end position="416"/>
    </location>
</feature>
<proteinExistence type="predicted"/>
<feature type="compositionally biased region" description="Polar residues" evidence="1">
    <location>
        <begin position="515"/>
        <end position="524"/>
    </location>
</feature>
<gene>
    <name evidence="2" type="ORF">BS47DRAFT_636190</name>
</gene>
<dbReference type="AlphaFoldDB" id="A0A9P6BCZ0"/>
<accession>A0A9P6BCZ0</accession>
<reference evidence="2" key="1">
    <citation type="journal article" date="2020" name="Nat. Commun.">
        <title>Large-scale genome sequencing of mycorrhizal fungi provides insights into the early evolution of symbiotic traits.</title>
        <authorList>
            <person name="Miyauchi S."/>
            <person name="Kiss E."/>
            <person name="Kuo A."/>
            <person name="Drula E."/>
            <person name="Kohler A."/>
            <person name="Sanchez-Garcia M."/>
            <person name="Morin E."/>
            <person name="Andreopoulos B."/>
            <person name="Barry K.W."/>
            <person name="Bonito G."/>
            <person name="Buee M."/>
            <person name="Carver A."/>
            <person name="Chen C."/>
            <person name="Cichocki N."/>
            <person name="Clum A."/>
            <person name="Culley D."/>
            <person name="Crous P.W."/>
            <person name="Fauchery L."/>
            <person name="Girlanda M."/>
            <person name="Hayes R.D."/>
            <person name="Keri Z."/>
            <person name="LaButti K."/>
            <person name="Lipzen A."/>
            <person name="Lombard V."/>
            <person name="Magnuson J."/>
            <person name="Maillard F."/>
            <person name="Murat C."/>
            <person name="Nolan M."/>
            <person name="Ohm R.A."/>
            <person name="Pangilinan J."/>
            <person name="Pereira M.F."/>
            <person name="Perotto S."/>
            <person name="Peter M."/>
            <person name="Pfister S."/>
            <person name="Riley R."/>
            <person name="Sitrit Y."/>
            <person name="Stielow J.B."/>
            <person name="Szollosi G."/>
            <person name="Zifcakova L."/>
            <person name="Stursova M."/>
            <person name="Spatafora J.W."/>
            <person name="Tedersoo L."/>
            <person name="Vaario L.M."/>
            <person name="Yamada A."/>
            <person name="Yan M."/>
            <person name="Wang P."/>
            <person name="Xu J."/>
            <person name="Bruns T."/>
            <person name="Baldrian P."/>
            <person name="Vilgalys R."/>
            <person name="Dunand C."/>
            <person name="Henrissat B."/>
            <person name="Grigoriev I.V."/>
            <person name="Hibbett D."/>
            <person name="Nagy L.G."/>
            <person name="Martin F.M."/>
        </authorList>
    </citation>
    <scope>NUCLEOTIDE SEQUENCE</scope>
    <source>
        <strain evidence="2">UP504</strain>
    </source>
</reference>
<evidence type="ECO:0000313" key="2">
    <source>
        <dbReference type="EMBL" id="KAF9520501.1"/>
    </source>
</evidence>
<feature type="region of interest" description="Disordered" evidence="1">
    <location>
        <begin position="392"/>
        <end position="524"/>
    </location>
</feature>
<name>A0A9P6BCZ0_9AGAM</name>
<keyword evidence="3" id="KW-1185">Reference proteome</keyword>
<feature type="region of interest" description="Disordered" evidence="1">
    <location>
        <begin position="604"/>
        <end position="659"/>
    </location>
</feature>
<feature type="region of interest" description="Disordered" evidence="1">
    <location>
        <begin position="271"/>
        <end position="342"/>
    </location>
</feature>
<feature type="compositionally biased region" description="Pro residues" evidence="1">
    <location>
        <begin position="317"/>
        <end position="326"/>
    </location>
</feature>
<protein>
    <submittedName>
        <fullName evidence="2">Uncharacterized protein</fullName>
    </submittedName>
</protein>
<feature type="compositionally biased region" description="Polar residues" evidence="1">
    <location>
        <begin position="725"/>
        <end position="745"/>
    </location>
</feature>
<feature type="region of interest" description="Disordered" evidence="1">
    <location>
        <begin position="562"/>
        <end position="583"/>
    </location>
</feature>
<feature type="region of interest" description="Disordered" evidence="1">
    <location>
        <begin position="701"/>
        <end position="763"/>
    </location>
</feature>
<comment type="caution">
    <text evidence="2">The sequence shown here is derived from an EMBL/GenBank/DDBJ whole genome shotgun (WGS) entry which is preliminary data.</text>
</comment>
<evidence type="ECO:0000313" key="3">
    <source>
        <dbReference type="Proteomes" id="UP000886523"/>
    </source>
</evidence>
<feature type="compositionally biased region" description="Basic residues" evidence="1">
    <location>
        <begin position="492"/>
        <end position="502"/>
    </location>
</feature>
<organism evidence="2 3">
    <name type="scientific">Hydnum rufescens UP504</name>
    <dbReference type="NCBI Taxonomy" id="1448309"/>
    <lineage>
        <taxon>Eukaryota</taxon>
        <taxon>Fungi</taxon>
        <taxon>Dikarya</taxon>
        <taxon>Basidiomycota</taxon>
        <taxon>Agaricomycotina</taxon>
        <taxon>Agaricomycetes</taxon>
        <taxon>Cantharellales</taxon>
        <taxon>Hydnaceae</taxon>
        <taxon>Hydnum</taxon>
    </lineage>
</organism>
<dbReference type="Proteomes" id="UP000886523">
    <property type="component" value="Unassembled WGS sequence"/>
</dbReference>
<sequence length="763" mass="82663">MISSSTCQYIRGLLSGYASRVGFFFLVPLSGCASLSIPNIPNMSTSSNLALTGRSTVLHADSFAAIAKAETPFAWPVAHFYKEVTSSESRLEAFTSGDVRDIVCYKDGVHEYLLMCVHIQNQGVPLVWVRTERHPVKQSIAKMSSQSLAALDTIKFSYDRSKLWNAEDDNMMASAFATLNFRHVIDLLNTVHEVSNNYGITGLNCMWYAGVVMGTLQGGFGKVWVNPPRRDWVKIALRLFGRDTTKATQSVENRFAIKRPGMNRFSLMEQEAWQNERHSPQSSNQVPLDDPPQYDPTPTHSPDRAAQPQASGSDPAPEIPASPPPDYDASTADSRDVTPGMMARTLPNGIAFVPPNLVPIDPSSEPSWTWDPVTNVYRLGHTFVPMSIPLSHASSSKQHDRHGADSKLADTKEKTATIDSPSFPLDKRARAHRTVQSPNANDATPASVAEAKKNSGGQRRGRKMNTHPPLSDRLDALGSKAPEHLMAPNPRPRSRSRSRNRPSSHTNEARPMQPATASSTSIPITHQMVPKKGSIVVGEVPTIPKGVMTLGPSAEASRPDLGPIAPTWNDDSGFAPDNNLHPRTAGELVPSIVNADEIPEGALFGSTQQRQPRKFSASNPPPTVDIIPASEPDVPAVGDKNTLTPKKDTSNSVPPFDTSRLTATVPLASKMAGSAPISTQPLSFAATVQTTRLVHQAFSGVARQRAPRLGPPAPAQTPHSWPDPHSNTKSTSNLLFPSIPATNHSDVPRDRRVSGKRLIASAL</sequence>
<evidence type="ECO:0000256" key="1">
    <source>
        <dbReference type="SAM" id="MobiDB-lite"/>
    </source>
</evidence>